<dbReference type="AlphaFoldDB" id="A0A6I2MAN6"/>
<gene>
    <name evidence="4" type="ORF">GJU41_10465</name>
</gene>
<proteinExistence type="predicted"/>
<feature type="repeat" description="TPR" evidence="3">
    <location>
        <begin position="21"/>
        <end position="54"/>
    </location>
</feature>
<comment type="caution">
    <text evidence="4">The sequence shown here is derived from an EMBL/GenBank/DDBJ whole genome shotgun (WGS) entry which is preliminary data.</text>
</comment>
<dbReference type="InterPro" id="IPR051012">
    <property type="entry name" value="CellSynth/LPSAsmb/PSIAsmb"/>
</dbReference>
<dbReference type="RefSeq" id="WP_170292770.1">
    <property type="nucleotide sequence ID" value="NZ_CAJGAA010000002.1"/>
</dbReference>
<dbReference type="EMBL" id="WKKF01000002">
    <property type="protein sequence ID" value="MRX54397.1"/>
    <property type="molecule type" value="Genomic_DNA"/>
</dbReference>
<dbReference type="InterPro" id="IPR011990">
    <property type="entry name" value="TPR-like_helical_dom_sf"/>
</dbReference>
<feature type="repeat" description="TPR" evidence="3">
    <location>
        <begin position="187"/>
        <end position="220"/>
    </location>
</feature>
<keyword evidence="1" id="KW-0677">Repeat</keyword>
<evidence type="ECO:0000256" key="1">
    <source>
        <dbReference type="ARBA" id="ARBA00022737"/>
    </source>
</evidence>
<evidence type="ECO:0000256" key="2">
    <source>
        <dbReference type="ARBA" id="ARBA00022803"/>
    </source>
</evidence>
<dbReference type="InterPro" id="IPR019734">
    <property type="entry name" value="TPR_rpt"/>
</dbReference>
<dbReference type="Pfam" id="PF14559">
    <property type="entry name" value="TPR_19"/>
    <property type="match status" value="1"/>
</dbReference>
<evidence type="ECO:0000256" key="3">
    <source>
        <dbReference type="PROSITE-ProRule" id="PRU00339"/>
    </source>
</evidence>
<organism evidence="4 5">
    <name type="scientific">Metabacillus idriensis</name>
    <dbReference type="NCBI Taxonomy" id="324768"/>
    <lineage>
        <taxon>Bacteria</taxon>
        <taxon>Bacillati</taxon>
        <taxon>Bacillota</taxon>
        <taxon>Bacilli</taxon>
        <taxon>Bacillales</taxon>
        <taxon>Bacillaceae</taxon>
        <taxon>Metabacillus</taxon>
    </lineage>
</organism>
<evidence type="ECO:0000313" key="5">
    <source>
        <dbReference type="Proteomes" id="UP000441585"/>
    </source>
</evidence>
<dbReference type="Proteomes" id="UP000441585">
    <property type="component" value="Unassembled WGS sequence"/>
</dbReference>
<protein>
    <submittedName>
        <fullName evidence="4">Tetratricopeptide repeat protein</fullName>
    </submittedName>
</protein>
<dbReference type="PANTHER" id="PTHR45586:SF1">
    <property type="entry name" value="LIPOPOLYSACCHARIDE ASSEMBLY PROTEIN B"/>
    <property type="match status" value="1"/>
</dbReference>
<dbReference type="SMART" id="SM00028">
    <property type="entry name" value="TPR"/>
    <property type="match status" value="4"/>
</dbReference>
<accession>A0A6I2MAN6</accession>
<dbReference type="Gene3D" id="1.25.40.10">
    <property type="entry name" value="Tetratricopeptide repeat domain"/>
    <property type="match status" value="2"/>
</dbReference>
<evidence type="ECO:0000313" key="4">
    <source>
        <dbReference type="EMBL" id="MRX54397.1"/>
    </source>
</evidence>
<name>A0A6I2MAN6_9BACI</name>
<dbReference type="PANTHER" id="PTHR45586">
    <property type="entry name" value="TPR REPEAT-CONTAINING PROTEIN PA4667"/>
    <property type="match status" value="1"/>
</dbReference>
<keyword evidence="2 3" id="KW-0802">TPR repeat</keyword>
<reference evidence="4 5" key="1">
    <citation type="submission" date="2019-11" db="EMBL/GenBank/DDBJ databases">
        <title>Bacillus idriensis genome.</title>
        <authorList>
            <person name="Konopka E.N."/>
            <person name="Newman J.D."/>
        </authorList>
    </citation>
    <scope>NUCLEOTIDE SEQUENCE [LARGE SCALE GENOMIC DNA]</scope>
    <source>
        <strain evidence="4 5">DSM 19097</strain>
    </source>
</reference>
<dbReference type="SUPFAM" id="SSF48452">
    <property type="entry name" value="TPR-like"/>
    <property type="match status" value="2"/>
</dbReference>
<dbReference type="PROSITE" id="PS50005">
    <property type="entry name" value="TPR"/>
    <property type="match status" value="2"/>
</dbReference>
<sequence>MGKQSSNTKQKAQIVPFFQDGQYFYRKGMKAYRERDLLRASKWIQRAIQLEPNHIVMLSQLAAIYTELGKYQQSNELLTYILKNIDKDLTECHYFMANNYAHLGLFHEAYKCAIQYQTKEPNGEFIEETEDLLDLLTIEGADEEDPFLDSDELIVKQDAAKSLLENGKLEEAISLLKEIVTDFPEFWSAYNNLSLAYFYMGDVQQAKDYLDMVLDKNPGNLHALCNLLVFYYYERQDDKVEELAQRLGLIYPILFEHRYKLGATFALVGQYELAFKWLRAIYRQGFDGDDTFFYWLSYSAYFTGKEELARTSWDRVIEINPEKAGSEPWKSDKKSVERPMTMPIEERLLAIFLAAETKQLDQIQFFQSAKVPQSVFEREFMDLAIAHVNGEIKKSVSEKSKFTYQAAQVLFENNKTLNEGLYLFFFKTALKAKREEMPLKNHLAWAGALEYVWKKENGYKVTQTELAKQYSISGKTLSKYSAFIKNLWT</sequence>
<keyword evidence="5" id="KW-1185">Reference proteome</keyword>